<accession>A0A8H7J249</accession>
<gene>
    <name evidence="3" type="ORF">EKO04_006788</name>
</gene>
<proteinExistence type="predicted"/>
<feature type="region of interest" description="Disordered" evidence="2">
    <location>
        <begin position="489"/>
        <end position="565"/>
    </location>
</feature>
<reference evidence="3" key="2">
    <citation type="submission" date="2020-09" db="EMBL/GenBank/DDBJ databases">
        <title>Reference genome assembly for Australian Ascochyta lentis isolate Al4.</title>
        <authorList>
            <person name="Lee R.C."/>
            <person name="Farfan-Caceres L.M."/>
            <person name="Debler J.W."/>
            <person name="Williams A.H."/>
            <person name="Henares B.M."/>
        </authorList>
    </citation>
    <scope>NUCLEOTIDE SEQUENCE</scope>
    <source>
        <strain evidence="3">Al4</strain>
    </source>
</reference>
<reference evidence="3" key="1">
    <citation type="submission" date="2018-12" db="EMBL/GenBank/DDBJ databases">
        <authorList>
            <person name="Syme R.A."/>
            <person name="Farfan-Caceres L."/>
            <person name="Lichtenzveig J."/>
        </authorList>
    </citation>
    <scope>NUCLEOTIDE SEQUENCE</scope>
    <source>
        <strain evidence="3">Al4</strain>
    </source>
</reference>
<keyword evidence="1" id="KW-0175">Coiled coil</keyword>
<name>A0A8H7J249_9PLEO</name>
<dbReference type="EMBL" id="RZGK01000012">
    <property type="protein sequence ID" value="KAF9695102.1"/>
    <property type="molecule type" value="Genomic_DNA"/>
</dbReference>
<protein>
    <submittedName>
        <fullName evidence="3">Uncharacterized protein</fullName>
    </submittedName>
</protein>
<evidence type="ECO:0000313" key="4">
    <source>
        <dbReference type="Proteomes" id="UP000651452"/>
    </source>
</evidence>
<dbReference type="AlphaFoldDB" id="A0A8H7J249"/>
<dbReference type="Proteomes" id="UP000651452">
    <property type="component" value="Unassembled WGS sequence"/>
</dbReference>
<evidence type="ECO:0000256" key="2">
    <source>
        <dbReference type="SAM" id="MobiDB-lite"/>
    </source>
</evidence>
<comment type="caution">
    <text evidence="3">The sequence shown here is derived from an EMBL/GenBank/DDBJ whole genome shotgun (WGS) entry which is preliminary data.</text>
</comment>
<feature type="coiled-coil region" evidence="1">
    <location>
        <begin position="12"/>
        <end position="70"/>
    </location>
</feature>
<sequence length="565" mass="63691">MSFLDSGQDDELNDLRRANDELTSKNDRLTEQVANLKKQLKEKTDSVRSKNDELKRLAQFQSVYEKLEAEARKAAPDDAAALKLLTDPDQLWLTSVFDYASSTSSTPTTRCFRNAQTHLLMQCILHAEESKANILAFRTEVQTFLDTNAGSITRDYFDQLDNFSKQVLAFDADGLTTTHMQSLAQLVHQLPTMDDTLDIFLHIRQQISELQHIESALQELTATSNDVGDTKLYKKSDLKCVSLVVDRYKKSVGPEHMEDLRDKLHTLMEAAQNSILASDKKLPIDTRRWLKAHIEEIAEYAIRHAKVEELDDIEAGNFTLTEPMKVYEALFKRPLKTDVSKELPDSSRAPYYNQNESELCVYRSQVRPLGSGLVGIRIHDYPPVDCNKKQEAGSVDSESPDVDEGQGFGASSVRTDTPSQYRASAVSEDYNEDAGLRFGQKRTATQAELHDDAPTKLQRSERVDAAAITSRPQPHFMRYDIDVDSASQACKQETPPRSTTMQTLSLPKVRETRGFEDAEPPLLPKKTLEPSKDIPLASTPTIQPAYIPYDEEEIMSEQEGESDVY</sequence>
<feature type="region of interest" description="Disordered" evidence="2">
    <location>
        <begin position="387"/>
        <end position="420"/>
    </location>
</feature>
<feature type="compositionally biased region" description="Polar residues" evidence="2">
    <location>
        <begin position="489"/>
        <end position="505"/>
    </location>
</feature>
<evidence type="ECO:0000313" key="3">
    <source>
        <dbReference type="EMBL" id="KAF9695102.1"/>
    </source>
</evidence>
<feature type="compositionally biased region" description="Acidic residues" evidence="2">
    <location>
        <begin position="549"/>
        <end position="565"/>
    </location>
</feature>
<organism evidence="3 4">
    <name type="scientific">Ascochyta lentis</name>
    <dbReference type="NCBI Taxonomy" id="205686"/>
    <lineage>
        <taxon>Eukaryota</taxon>
        <taxon>Fungi</taxon>
        <taxon>Dikarya</taxon>
        <taxon>Ascomycota</taxon>
        <taxon>Pezizomycotina</taxon>
        <taxon>Dothideomycetes</taxon>
        <taxon>Pleosporomycetidae</taxon>
        <taxon>Pleosporales</taxon>
        <taxon>Pleosporineae</taxon>
        <taxon>Didymellaceae</taxon>
        <taxon>Ascochyta</taxon>
    </lineage>
</organism>
<keyword evidence="4" id="KW-1185">Reference proteome</keyword>
<evidence type="ECO:0000256" key="1">
    <source>
        <dbReference type="SAM" id="Coils"/>
    </source>
</evidence>